<dbReference type="RefSeq" id="WP_270880180.1">
    <property type="nucleotide sequence ID" value="NZ_JAQFVF010000030.1"/>
</dbReference>
<dbReference type="Proteomes" id="UP001596044">
    <property type="component" value="Unassembled WGS sequence"/>
</dbReference>
<sequence>MNKRLRISLFSILAIILIFGGWTAFAATSSDAATSASVVGTFQSTSSDQTQVSISTTSGTQTISLAKSVWVYRNDQKAQLSDLKPGDQIELIMNSKQQAAYVKASSAEAPAASPAPSATPVPSPSAVPTATPSATPAAQAAPASPTLGTTAAAKDDTVYPGLAGIDLKIDGKHFKLQIKQVPGNGRTLYDLSIKPEGSGTVHLKGDEAAMWIKQLLAGVDLKSANAQQALLQELAEHYTLDTTQLNVQLKTNWKQSASDHNDDDKDDNGDKKENSQKADSPKPNPTKDEAKERAAHDDPHEKKDEHAKKPEKPENHKKNDNEKRGGNQDD</sequence>
<feature type="chain" id="PRO_5045378040" description="DUF5666 domain-containing protein" evidence="2">
    <location>
        <begin position="27"/>
        <end position="330"/>
    </location>
</feature>
<feature type="signal peptide" evidence="2">
    <location>
        <begin position="1"/>
        <end position="26"/>
    </location>
</feature>
<organism evidence="3 4">
    <name type="scientific">Paenibacillus aestuarii</name>
    <dbReference type="NCBI Taxonomy" id="516965"/>
    <lineage>
        <taxon>Bacteria</taxon>
        <taxon>Bacillati</taxon>
        <taxon>Bacillota</taxon>
        <taxon>Bacilli</taxon>
        <taxon>Bacillales</taxon>
        <taxon>Paenibacillaceae</taxon>
        <taxon>Paenibacillus</taxon>
    </lineage>
</organism>
<comment type="caution">
    <text evidence="3">The sequence shown here is derived from an EMBL/GenBank/DDBJ whole genome shotgun (WGS) entry which is preliminary data.</text>
</comment>
<gene>
    <name evidence="3" type="ORF">ACFPOG_24360</name>
</gene>
<evidence type="ECO:0008006" key="5">
    <source>
        <dbReference type="Google" id="ProtNLM"/>
    </source>
</evidence>
<feature type="compositionally biased region" description="Basic and acidic residues" evidence="1">
    <location>
        <begin position="257"/>
        <end position="330"/>
    </location>
</feature>
<keyword evidence="4" id="KW-1185">Reference proteome</keyword>
<accession>A0ABW0KDB2</accession>
<evidence type="ECO:0000256" key="1">
    <source>
        <dbReference type="SAM" id="MobiDB-lite"/>
    </source>
</evidence>
<evidence type="ECO:0000313" key="3">
    <source>
        <dbReference type="EMBL" id="MFC5451375.1"/>
    </source>
</evidence>
<proteinExistence type="predicted"/>
<feature type="compositionally biased region" description="Low complexity" evidence="1">
    <location>
        <begin position="126"/>
        <end position="146"/>
    </location>
</feature>
<keyword evidence="2" id="KW-0732">Signal</keyword>
<reference evidence="4" key="1">
    <citation type="journal article" date="2019" name="Int. J. Syst. Evol. Microbiol.">
        <title>The Global Catalogue of Microorganisms (GCM) 10K type strain sequencing project: providing services to taxonomists for standard genome sequencing and annotation.</title>
        <authorList>
            <consortium name="The Broad Institute Genomics Platform"/>
            <consortium name="The Broad Institute Genome Sequencing Center for Infectious Disease"/>
            <person name="Wu L."/>
            <person name="Ma J."/>
        </authorList>
    </citation>
    <scope>NUCLEOTIDE SEQUENCE [LARGE SCALE GENOMIC DNA]</scope>
    <source>
        <strain evidence="4">KACC 11904</strain>
    </source>
</reference>
<evidence type="ECO:0000256" key="2">
    <source>
        <dbReference type="SAM" id="SignalP"/>
    </source>
</evidence>
<dbReference type="EMBL" id="JBHSMJ010000032">
    <property type="protein sequence ID" value="MFC5451375.1"/>
    <property type="molecule type" value="Genomic_DNA"/>
</dbReference>
<name>A0ABW0KDB2_9BACL</name>
<feature type="region of interest" description="Disordered" evidence="1">
    <location>
        <begin position="252"/>
        <end position="330"/>
    </location>
</feature>
<feature type="region of interest" description="Disordered" evidence="1">
    <location>
        <begin position="110"/>
        <end position="148"/>
    </location>
</feature>
<protein>
    <recommendedName>
        <fullName evidence="5">DUF5666 domain-containing protein</fullName>
    </recommendedName>
</protein>
<evidence type="ECO:0000313" key="4">
    <source>
        <dbReference type="Proteomes" id="UP001596044"/>
    </source>
</evidence>